<proteinExistence type="predicted"/>
<reference evidence="1" key="1">
    <citation type="journal article" date="2021" name="Mol. Ecol. Resour.">
        <title>Apolygus lucorum genome provides insights into omnivorousness and mesophyll feeding.</title>
        <authorList>
            <person name="Liu Y."/>
            <person name="Liu H."/>
            <person name="Wang H."/>
            <person name="Huang T."/>
            <person name="Liu B."/>
            <person name="Yang B."/>
            <person name="Yin L."/>
            <person name="Li B."/>
            <person name="Zhang Y."/>
            <person name="Zhang S."/>
            <person name="Jiang F."/>
            <person name="Zhang X."/>
            <person name="Ren Y."/>
            <person name="Wang B."/>
            <person name="Wang S."/>
            <person name="Lu Y."/>
            <person name="Wu K."/>
            <person name="Fan W."/>
            <person name="Wang G."/>
        </authorList>
    </citation>
    <scope>NUCLEOTIDE SEQUENCE</scope>
    <source>
        <strain evidence="1">12Hb</strain>
    </source>
</reference>
<sequence length="335" mass="38178">MMPISSPKHIGEKTYQAKNDGGGIKNIDLQYSDISKIAHIKSKVQEALKGMIFPPKYSQKHADVVAKREKQVEQILQEKLRRASKSIKNNIREVRHVDPARASSSQKLYAPKCPSRLMFGGHPDSRVITFNNVREFDAPRVATDRIPRSGVEDHTLNIVPSEVEEPTDKSTGVEEKETTEKYQPAAQQYIVQNHVHGSDKVKQKNTGNYLPFAQHYIEQNSASDSDKPNPAVNEHYEWDRKEDLSPSTNQDYVQNLPSVQLNSAAALPFSTNEYWKHAIERHTLRANRNEAALQKLEYIIKQRSKKVTTPGSIRLARLNDPKYGMTSPNRLRFDR</sequence>
<dbReference type="AlphaFoldDB" id="A0A8S9XII0"/>
<accession>A0A8S9XII0</accession>
<organism evidence="1 2">
    <name type="scientific">Apolygus lucorum</name>
    <name type="common">Small green plant bug</name>
    <name type="synonym">Lygocoris lucorum</name>
    <dbReference type="NCBI Taxonomy" id="248454"/>
    <lineage>
        <taxon>Eukaryota</taxon>
        <taxon>Metazoa</taxon>
        <taxon>Ecdysozoa</taxon>
        <taxon>Arthropoda</taxon>
        <taxon>Hexapoda</taxon>
        <taxon>Insecta</taxon>
        <taxon>Pterygota</taxon>
        <taxon>Neoptera</taxon>
        <taxon>Paraneoptera</taxon>
        <taxon>Hemiptera</taxon>
        <taxon>Heteroptera</taxon>
        <taxon>Panheteroptera</taxon>
        <taxon>Cimicomorpha</taxon>
        <taxon>Miridae</taxon>
        <taxon>Mirini</taxon>
        <taxon>Apolygus</taxon>
    </lineage>
</organism>
<dbReference type="Proteomes" id="UP000466442">
    <property type="component" value="Unassembled WGS sequence"/>
</dbReference>
<gene>
    <name evidence="1" type="ORF">GE061_016865</name>
</gene>
<protein>
    <submittedName>
        <fullName evidence="1">Uncharacterized protein</fullName>
    </submittedName>
</protein>
<name>A0A8S9XII0_APOLU</name>
<keyword evidence="2" id="KW-1185">Reference proteome</keyword>
<dbReference type="EMBL" id="WIXP02000007">
    <property type="protein sequence ID" value="KAF6208409.1"/>
    <property type="molecule type" value="Genomic_DNA"/>
</dbReference>
<comment type="caution">
    <text evidence="1">The sequence shown here is derived from an EMBL/GenBank/DDBJ whole genome shotgun (WGS) entry which is preliminary data.</text>
</comment>
<evidence type="ECO:0000313" key="1">
    <source>
        <dbReference type="EMBL" id="KAF6208409.1"/>
    </source>
</evidence>
<evidence type="ECO:0000313" key="2">
    <source>
        <dbReference type="Proteomes" id="UP000466442"/>
    </source>
</evidence>